<evidence type="ECO:0000313" key="5">
    <source>
        <dbReference type="Proteomes" id="UP000517892"/>
    </source>
</evidence>
<dbReference type="InterPro" id="IPR050870">
    <property type="entry name" value="FAST_kinase"/>
</dbReference>
<dbReference type="InterPro" id="IPR013579">
    <property type="entry name" value="FAST_2"/>
</dbReference>
<protein>
    <submittedName>
        <fullName evidence="4">FAKD1 protein</fullName>
    </submittedName>
</protein>
<keyword evidence="2" id="KW-0496">Mitochondrion</keyword>
<dbReference type="Proteomes" id="UP000517892">
    <property type="component" value="Unassembled WGS sequence"/>
</dbReference>
<dbReference type="PROSITE" id="PS51286">
    <property type="entry name" value="RAP"/>
    <property type="match status" value="1"/>
</dbReference>
<dbReference type="SMART" id="SM00952">
    <property type="entry name" value="RAP"/>
    <property type="match status" value="1"/>
</dbReference>
<dbReference type="GO" id="GO:0035770">
    <property type="term" value="C:ribonucleoprotein granule"/>
    <property type="evidence" value="ECO:0007669"/>
    <property type="project" value="TreeGrafter"/>
</dbReference>
<organism evidence="4 5">
    <name type="scientific">Centropus unirufus</name>
    <dbReference type="NCBI Taxonomy" id="1118519"/>
    <lineage>
        <taxon>Eukaryota</taxon>
        <taxon>Metazoa</taxon>
        <taxon>Chordata</taxon>
        <taxon>Craniata</taxon>
        <taxon>Vertebrata</taxon>
        <taxon>Euteleostomi</taxon>
        <taxon>Archelosauria</taxon>
        <taxon>Archosauria</taxon>
        <taxon>Dinosauria</taxon>
        <taxon>Saurischia</taxon>
        <taxon>Theropoda</taxon>
        <taxon>Coelurosauria</taxon>
        <taxon>Aves</taxon>
        <taxon>Neognathae</taxon>
        <taxon>Neoaves</taxon>
        <taxon>Otidimorphae</taxon>
        <taxon>Cuculiformes</taxon>
        <taxon>Centropidae</taxon>
        <taxon>Centropus</taxon>
    </lineage>
</organism>
<dbReference type="GO" id="GO:0044528">
    <property type="term" value="P:regulation of mitochondrial mRNA stability"/>
    <property type="evidence" value="ECO:0007669"/>
    <property type="project" value="InterPro"/>
</dbReference>
<dbReference type="Pfam" id="PF08373">
    <property type="entry name" value="RAP"/>
    <property type="match status" value="1"/>
</dbReference>
<accession>A0A7K4ZDM8</accession>
<feature type="non-terminal residue" evidence="4">
    <location>
        <position position="1"/>
    </location>
</feature>
<gene>
    <name evidence="4" type="primary">Fastkd1</name>
    <name evidence="4" type="ORF">CENUNI_R08814</name>
</gene>
<evidence type="ECO:0000256" key="2">
    <source>
        <dbReference type="ARBA" id="ARBA00023128"/>
    </source>
</evidence>
<feature type="non-terminal residue" evidence="4">
    <location>
        <position position="834"/>
    </location>
</feature>
<proteinExistence type="predicted"/>
<dbReference type="GO" id="GO:0000963">
    <property type="term" value="P:mitochondrial RNA processing"/>
    <property type="evidence" value="ECO:0007669"/>
    <property type="project" value="TreeGrafter"/>
</dbReference>
<keyword evidence="5" id="KW-1185">Reference proteome</keyword>
<dbReference type="AlphaFoldDB" id="A0A7K4ZDM8"/>
<dbReference type="PANTHER" id="PTHR21228:SF29">
    <property type="entry name" value="FAST KINASE DOMAIN-CONTAINING PROTEIN 1, MITOCHONDRIAL"/>
    <property type="match status" value="1"/>
</dbReference>
<dbReference type="GO" id="GO:0003723">
    <property type="term" value="F:RNA binding"/>
    <property type="evidence" value="ECO:0007669"/>
    <property type="project" value="TreeGrafter"/>
</dbReference>
<evidence type="ECO:0000256" key="1">
    <source>
        <dbReference type="ARBA" id="ARBA00004173"/>
    </source>
</evidence>
<comment type="subcellular location">
    <subcellularLocation>
        <location evidence="1">Mitochondrion</location>
    </subcellularLocation>
</comment>
<evidence type="ECO:0000313" key="4">
    <source>
        <dbReference type="EMBL" id="NWR69483.1"/>
    </source>
</evidence>
<sequence>MLCLRRVCLLTLRGHQARTLSRDLLSSQISSCTHEDEVFSLVGRNKARLSEKHVGIALNTLWQLQKKKPHLSRTNDYIRNHSQFLTLCILAENKVERMEDEAIVDTLYSILRLNVEDHSSLAEVLVTEAWKRVERQVLLSLPALSKFALCLYKQRRHSSPVIGKVAHIVDTKLDSIQDIRVLSVLMISISDVISQSFQDRLLLKAGQLLEVKDELHFNYAKRMLQFLQSVKLRNHPLLEKCNEIFLKSVSRLDIHSINLIFGLYEQLGFDSAEFRLVAKQLLSETVDDYNDPEVFSKLFSVLGPMAESKVRDRLLVTAAHLAEEFSYYQVLVILKAMQKMKCRHSHLLEKLASVLHTHLDSYHVLQLVKLTQYLVALHCQDLELLAKLKMLLFGFLKSSVVPAETAAIIRALAMLPSVQVDEVIINKAATVLPQCRLHHLSCIATALVKWNHYDQLHWQNSSELCAKLLQRVNDCGVQRLQKANNLNLLLEELTHVNAEWFEEVLSEETVAVCQRLIDQITWANVLQLSFFLMKTNLHCPSLLDRIATVTVENINKIHPFEIYFILFLFSALNYDPPASEELFAICIQHLTSNLSCFETHHLVLLGHVLAVAGYFPPLLITRIFNVSFLSKLYSQLEVLPDTLKQRVRFCLMKLNRAVCLECPEFHIPWFHERYCQRVFRNSNGRISPLRQHMHRILTEILGGSHYARMSVLTPYYYEIDFECVLDENKTSVSSMAQKIPAEDVNGIHLSHDVKDEGRKALPPGVQRIALEFLDSKAFSKYSRHLKGETAVRKRHLEMLGYRVVQIPHFEWNSMVLSTEGEQAEYLRRHLYGIQ</sequence>
<dbReference type="PANTHER" id="PTHR21228">
    <property type="entry name" value="FAST LEU-RICH DOMAIN-CONTAINING"/>
    <property type="match status" value="1"/>
</dbReference>
<dbReference type="EMBL" id="VYZI01000018">
    <property type="protein sequence ID" value="NWR69483.1"/>
    <property type="molecule type" value="Genomic_DNA"/>
</dbReference>
<comment type="caution">
    <text evidence="4">The sequence shown here is derived from an EMBL/GenBank/DDBJ whole genome shotgun (WGS) entry which is preliminary data.</text>
</comment>
<evidence type="ECO:0000259" key="3">
    <source>
        <dbReference type="PROSITE" id="PS51286"/>
    </source>
</evidence>
<dbReference type="Pfam" id="PF06743">
    <property type="entry name" value="FAST_1"/>
    <property type="match status" value="1"/>
</dbReference>
<dbReference type="InterPro" id="IPR013584">
    <property type="entry name" value="RAP"/>
</dbReference>
<name>A0A7K4ZDM8_9AVES</name>
<dbReference type="InterPro" id="IPR010622">
    <property type="entry name" value="FAST_Leu-rich"/>
</dbReference>
<dbReference type="OrthoDB" id="385235at2759"/>
<reference evidence="4 5" key="1">
    <citation type="submission" date="2019-09" db="EMBL/GenBank/DDBJ databases">
        <title>Bird 10,000 Genomes (B10K) Project - Family phase.</title>
        <authorList>
            <person name="Zhang G."/>
        </authorList>
    </citation>
    <scope>NUCLEOTIDE SEQUENCE [LARGE SCALE GENOMIC DNA]</scope>
    <source>
        <strain evidence="4">B10K-DU-017-25</strain>
        <tissue evidence="4">Mixed tissue sample</tissue>
    </source>
</reference>
<feature type="domain" description="RAP" evidence="3">
    <location>
        <begin position="768"/>
        <end position="828"/>
    </location>
</feature>
<dbReference type="GO" id="GO:0005759">
    <property type="term" value="C:mitochondrial matrix"/>
    <property type="evidence" value="ECO:0007669"/>
    <property type="project" value="TreeGrafter"/>
</dbReference>
<dbReference type="Pfam" id="PF08368">
    <property type="entry name" value="FAST_2"/>
    <property type="match status" value="1"/>
</dbReference>